<dbReference type="PROSITE" id="PS00678">
    <property type="entry name" value="WD_REPEATS_1"/>
    <property type="match status" value="1"/>
</dbReference>
<dbReference type="GeneID" id="39982118"/>
<keyword evidence="3" id="KW-0689">Ribosomal protein</keyword>
<evidence type="ECO:0000256" key="5">
    <source>
        <dbReference type="SAM" id="MobiDB-lite"/>
    </source>
</evidence>
<dbReference type="RefSeq" id="XP_028885996.1">
    <property type="nucleotide sequence ID" value="XM_029022338.1"/>
</dbReference>
<dbReference type="InterPro" id="IPR045159">
    <property type="entry name" value="DCAF7-like"/>
</dbReference>
<evidence type="ECO:0000313" key="6">
    <source>
        <dbReference type="EMBL" id="ORC91930.1"/>
    </source>
</evidence>
<dbReference type="PANTHER" id="PTHR19919">
    <property type="entry name" value="WD REPEAT CONTAINING PROTEIN"/>
    <property type="match status" value="1"/>
</dbReference>
<dbReference type="PROSITE" id="PS50082">
    <property type="entry name" value="WD_REPEATS_2"/>
    <property type="match status" value="2"/>
</dbReference>
<accession>A0A1X0P672</accession>
<keyword evidence="7" id="KW-1185">Reference proteome</keyword>
<dbReference type="InterPro" id="IPR036322">
    <property type="entry name" value="WD40_repeat_dom_sf"/>
</dbReference>
<feature type="region of interest" description="Disordered" evidence="5">
    <location>
        <begin position="111"/>
        <end position="135"/>
    </location>
</feature>
<dbReference type="STRING" id="67003.A0A1X0P672"/>
<dbReference type="OrthoDB" id="24670at2759"/>
<protein>
    <submittedName>
        <fullName evidence="6">WD repeat-containing protein 68</fullName>
    </submittedName>
</protein>
<feature type="repeat" description="WD" evidence="4">
    <location>
        <begin position="198"/>
        <end position="232"/>
    </location>
</feature>
<comment type="caution">
    <text evidence="6">The sequence shown here is derived from an EMBL/GenBank/DDBJ whole genome shotgun (WGS) entry which is preliminary data.</text>
</comment>
<evidence type="ECO:0000256" key="4">
    <source>
        <dbReference type="PROSITE-ProRule" id="PRU00221"/>
    </source>
</evidence>
<dbReference type="GO" id="GO:0005840">
    <property type="term" value="C:ribosome"/>
    <property type="evidence" value="ECO:0007669"/>
    <property type="project" value="UniProtKB-KW"/>
</dbReference>
<evidence type="ECO:0000256" key="1">
    <source>
        <dbReference type="ARBA" id="ARBA00022574"/>
    </source>
</evidence>
<keyword evidence="2" id="KW-0677">Repeat</keyword>
<name>A0A1X0P672_9TRYP</name>
<evidence type="ECO:0000256" key="2">
    <source>
        <dbReference type="ARBA" id="ARBA00022737"/>
    </source>
</evidence>
<dbReference type="SMART" id="SM00320">
    <property type="entry name" value="WD40"/>
    <property type="match status" value="5"/>
</dbReference>
<gene>
    <name evidence="6" type="ORF">TM35_000041440</name>
</gene>
<evidence type="ECO:0000256" key="3">
    <source>
        <dbReference type="ARBA" id="ARBA00022980"/>
    </source>
</evidence>
<sequence length="368" mass="41925">MIRLYQKMHQQQQQQQQQQRHNILSYSTGWVANGLSWSTRENAPFRFAVSSYIQEYKNHVDIVQKDEEGNLVCRATWEHCYPPTKVMFAPQKATTDLIITTADYLRLWEVKEGPPEKSSEEKQRASNDTREDLSSKKDHIDSHVVFNTVFDSGKQPNDFCFPITSCDWNNDDPKIVGCCSVDTTITIWDIESLKNTRLIAHDKDVYDIAFAKGTHTFASCGADGSVRIFDLREIEHCTVLYESPNLSPLLRVAWDKLDQTYLTTFGVDGTEVIVMDIRMPSVPAVFLKNNRPQPINSVCWAPNSATNLCSAGEDGNAYIWDLNEVSGMTPKCMMNYKSEQPINNVSWSSQHEQWIAITTGEEAQLLHV</sequence>
<dbReference type="Proteomes" id="UP000192257">
    <property type="component" value="Unassembled WGS sequence"/>
</dbReference>
<dbReference type="PROSITE" id="PS50294">
    <property type="entry name" value="WD_REPEATS_REGION"/>
    <property type="match status" value="1"/>
</dbReference>
<dbReference type="VEuPathDB" id="TriTrypDB:TM35_000041440"/>
<dbReference type="Gene3D" id="2.130.10.10">
    <property type="entry name" value="YVTN repeat-like/Quinoprotein amine dehydrogenase"/>
    <property type="match status" value="1"/>
</dbReference>
<organism evidence="6 7">
    <name type="scientific">Trypanosoma theileri</name>
    <dbReference type="NCBI Taxonomy" id="67003"/>
    <lineage>
        <taxon>Eukaryota</taxon>
        <taxon>Discoba</taxon>
        <taxon>Euglenozoa</taxon>
        <taxon>Kinetoplastea</taxon>
        <taxon>Metakinetoplastina</taxon>
        <taxon>Trypanosomatida</taxon>
        <taxon>Trypanosomatidae</taxon>
        <taxon>Trypanosoma</taxon>
    </lineage>
</organism>
<dbReference type="Pfam" id="PF00400">
    <property type="entry name" value="WD40"/>
    <property type="match status" value="3"/>
</dbReference>
<dbReference type="InterPro" id="IPR001680">
    <property type="entry name" value="WD40_rpt"/>
</dbReference>
<evidence type="ECO:0000313" key="7">
    <source>
        <dbReference type="Proteomes" id="UP000192257"/>
    </source>
</evidence>
<dbReference type="InterPro" id="IPR019775">
    <property type="entry name" value="WD40_repeat_CS"/>
</dbReference>
<keyword evidence="1 4" id="KW-0853">WD repeat</keyword>
<reference evidence="6 7" key="1">
    <citation type="submission" date="2017-03" db="EMBL/GenBank/DDBJ databases">
        <title>An alternative strategy for trypanosome survival in the mammalian bloodstream revealed through genome and transcriptome analysis of the ubiquitous bovine parasite Trypanosoma (Megatrypanum) theileri.</title>
        <authorList>
            <person name="Kelly S."/>
            <person name="Ivens A."/>
            <person name="Mott A."/>
            <person name="O'Neill E."/>
            <person name="Emms D."/>
            <person name="Macleod O."/>
            <person name="Voorheis P."/>
            <person name="Matthews J."/>
            <person name="Matthews K."/>
            <person name="Carrington M."/>
        </authorList>
    </citation>
    <scope>NUCLEOTIDE SEQUENCE [LARGE SCALE GENOMIC DNA]</scope>
    <source>
        <strain evidence="6">Edinburgh</strain>
    </source>
</reference>
<dbReference type="AlphaFoldDB" id="A0A1X0P672"/>
<dbReference type="InterPro" id="IPR015943">
    <property type="entry name" value="WD40/YVTN_repeat-like_dom_sf"/>
</dbReference>
<proteinExistence type="predicted"/>
<keyword evidence="3" id="KW-0687">Ribonucleoprotein</keyword>
<dbReference type="SUPFAM" id="SSF50978">
    <property type="entry name" value="WD40 repeat-like"/>
    <property type="match status" value="1"/>
</dbReference>
<dbReference type="EMBL" id="NBCO01000004">
    <property type="protein sequence ID" value="ORC91930.1"/>
    <property type="molecule type" value="Genomic_DNA"/>
</dbReference>
<feature type="repeat" description="WD" evidence="4">
    <location>
        <begin position="288"/>
        <end position="323"/>
    </location>
</feature>